<keyword evidence="2" id="KW-1185">Reference proteome</keyword>
<comment type="caution">
    <text evidence="1">The sequence shown here is derived from an EMBL/GenBank/DDBJ whole genome shotgun (WGS) entry which is preliminary data.</text>
</comment>
<reference evidence="1" key="1">
    <citation type="submission" date="2022-02" db="EMBL/GenBank/DDBJ databases">
        <title>Plant Genome Project.</title>
        <authorList>
            <person name="Zhang R.-G."/>
        </authorList>
    </citation>
    <scope>NUCLEOTIDE SEQUENCE</scope>
    <source>
        <strain evidence="1">AT1</strain>
    </source>
</reference>
<sequence length="99" mass="11248">MVVEVVENVVAEDAIVVVVVVMEIWAPSSGHRLFMRCDVNFDISTQGRNLNTFIGWAANIEFLESDVFARRVLCFWAAELNAREIFKMKKSKSLAAHEM</sequence>
<dbReference type="Proteomes" id="UP001062846">
    <property type="component" value="Chromosome 1"/>
</dbReference>
<evidence type="ECO:0000313" key="2">
    <source>
        <dbReference type="Proteomes" id="UP001062846"/>
    </source>
</evidence>
<proteinExistence type="predicted"/>
<organism evidence="1 2">
    <name type="scientific">Rhododendron molle</name>
    <name type="common">Chinese azalea</name>
    <name type="synonym">Azalea mollis</name>
    <dbReference type="NCBI Taxonomy" id="49168"/>
    <lineage>
        <taxon>Eukaryota</taxon>
        <taxon>Viridiplantae</taxon>
        <taxon>Streptophyta</taxon>
        <taxon>Embryophyta</taxon>
        <taxon>Tracheophyta</taxon>
        <taxon>Spermatophyta</taxon>
        <taxon>Magnoliopsida</taxon>
        <taxon>eudicotyledons</taxon>
        <taxon>Gunneridae</taxon>
        <taxon>Pentapetalae</taxon>
        <taxon>asterids</taxon>
        <taxon>Ericales</taxon>
        <taxon>Ericaceae</taxon>
        <taxon>Ericoideae</taxon>
        <taxon>Rhodoreae</taxon>
        <taxon>Rhododendron</taxon>
    </lineage>
</organism>
<name>A0ACC0Q690_RHOML</name>
<gene>
    <name evidence="1" type="ORF">RHMOL_Rhmol01G0263700</name>
</gene>
<protein>
    <submittedName>
        <fullName evidence="1">Uncharacterized protein</fullName>
    </submittedName>
</protein>
<accession>A0ACC0Q690</accession>
<evidence type="ECO:0000313" key="1">
    <source>
        <dbReference type="EMBL" id="KAI8573250.1"/>
    </source>
</evidence>
<dbReference type="EMBL" id="CM046388">
    <property type="protein sequence ID" value="KAI8573250.1"/>
    <property type="molecule type" value="Genomic_DNA"/>
</dbReference>